<feature type="compositionally biased region" description="Basic and acidic residues" evidence="3">
    <location>
        <begin position="28"/>
        <end position="41"/>
    </location>
</feature>
<dbReference type="AlphaFoldDB" id="A0AAE8SS35"/>
<protein>
    <submittedName>
        <fullName evidence="4">Related to calmodulin</fullName>
    </submittedName>
</protein>
<comment type="caution">
    <text evidence="4">The sequence shown here is derived from an EMBL/GenBank/DDBJ whole genome shotgun (WGS) entry which is preliminary data.</text>
</comment>
<dbReference type="FunFam" id="1.10.238.10:FF:000178">
    <property type="entry name" value="Calmodulin-2 A"/>
    <property type="match status" value="1"/>
</dbReference>
<dbReference type="SUPFAM" id="SSF47473">
    <property type="entry name" value="EF-hand"/>
    <property type="match status" value="1"/>
</dbReference>
<organism evidence="4 5">
    <name type="scientific">Cephalotrichum gorgonifer</name>
    <dbReference type="NCBI Taxonomy" id="2041049"/>
    <lineage>
        <taxon>Eukaryota</taxon>
        <taxon>Fungi</taxon>
        <taxon>Dikarya</taxon>
        <taxon>Ascomycota</taxon>
        <taxon>Pezizomycotina</taxon>
        <taxon>Sordariomycetes</taxon>
        <taxon>Hypocreomycetidae</taxon>
        <taxon>Microascales</taxon>
        <taxon>Microascaceae</taxon>
        <taxon>Cephalotrichum</taxon>
    </lineage>
</organism>
<keyword evidence="2" id="KW-0106">Calcium</keyword>
<keyword evidence="1" id="KW-0677">Repeat</keyword>
<evidence type="ECO:0000313" key="4">
    <source>
        <dbReference type="EMBL" id="SPN98907.1"/>
    </source>
</evidence>
<name>A0AAE8SS35_9PEZI</name>
<dbReference type="InterPro" id="IPR050145">
    <property type="entry name" value="Centrin_CML-like"/>
</dbReference>
<dbReference type="Proteomes" id="UP001187682">
    <property type="component" value="Unassembled WGS sequence"/>
</dbReference>
<accession>A0AAE8SS35</accession>
<feature type="region of interest" description="Disordered" evidence="3">
    <location>
        <begin position="26"/>
        <end position="68"/>
    </location>
</feature>
<evidence type="ECO:0000256" key="1">
    <source>
        <dbReference type="ARBA" id="ARBA00022737"/>
    </source>
</evidence>
<dbReference type="Gene3D" id="1.10.238.10">
    <property type="entry name" value="EF-hand"/>
    <property type="match status" value="1"/>
</dbReference>
<dbReference type="PANTHER" id="PTHR23050">
    <property type="entry name" value="CALCIUM BINDING PROTEIN"/>
    <property type="match status" value="1"/>
</dbReference>
<evidence type="ECO:0000256" key="2">
    <source>
        <dbReference type="ARBA" id="ARBA00022837"/>
    </source>
</evidence>
<proteinExistence type="predicted"/>
<evidence type="ECO:0000256" key="3">
    <source>
        <dbReference type="SAM" id="MobiDB-lite"/>
    </source>
</evidence>
<sequence>MSPRATFTYIRIDPLKYPPVSLAAGFEDLPHYPRTDTEMPPKRKAPPAQEAPKPRLSKLARENNVTAQEESEIREAFSLFAEPMDGEKYGVIPTGDVRSAMIALGIPPKKGELAEFTSILDPDSEGHAQYEPFFAICALKFHARDHTSASHASELQEAYDLFTHGSGGGPITVAHLRRVAALLREEVGEDLLRDMILEANGGVGVEKGVGKEEFDDVMRRAGVWR</sequence>
<dbReference type="EMBL" id="ONZQ02000002">
    <property type="protein sequence ID" value="SPN98907.1"/>
    <property type="molecule type" value="Genomic_DNA"/>
</dbReference>
<keyword evidence="5" id="KW-1185">Reference proteome</keyword>
<dbReference type="GO" id="GO:0043226">
    <property type="term" value="C:organelle"/>
    <property type="evidence" value="ECO:0007669"/>
    <property type="project" value="UniProtKB-ARBA"/>
</dbReference>
<evidence type="ECO:0000313" key="5">
    <source>
        <dbReference type="Proteomes" id="UP001187682"/>
    </source>
</evidence>
<gene>
    <name evidence="4" type="ORF">DNG_01946</name>
</gene>
<reference evidence="4" key="1">
    <citation type="submission" date="2018-03" db="EMBL/GenBank/DDBJ databases">
        <authorList>
            <person name="Guldener U."/>
        </authorList>
    </citation>
    <scope>NUCLEOTIDE SEQUENCE</scope>
</reference>
<dbReference type="InterPro" id="IPR011992">
    <property type="entry name" value="EF-hand-dom_pair"/>
</dbReference>